<organism evidence="1 2">
    <name type="scientific">Lacticaseibacillus paracasei NRIC 0644</name>
    <dbReference type="NCBI Taxonomy" id="1435038"/>
    <lineage>
        <taxon>Bacteria</taxon>
        <taxon>Bacillati</taxon>
        <taxon>Bacillota</taxon>
        <taxon>Bacilli</taxon>
        <taxon>Lactobacillales</taxon>
        <taxon>Lactobacillaceae</taxon>
        <taxon>Lacticaseibacillus</taxon>
    </lineage>
</organism>
<gene>
    <name evidence="1" type="ORF">LC0644_1753</name>
</gene>
<sequence length="449" mass="50547">MTLDMNVMAFWQNKLKAIGPRLTATDSHAKFIELLQDEIKNLGFNTIEFPFKINRCLQSSCSLENDSTKEKIPNLGPVPYSGITKEMGVKGEIRFFQSKHDVKMKGKVVVIKVKNFTIPKLLLMHQVAKYPRHTHIGFSIRHPLVAATLTLGKIQAAKDNGAVGVILVWEHISEDLANREVLPFTNSYLGIPSVWVYQTQLEALKRCRDRKEPVRLTLTGQYETNVTTKSFAVLVPGENRDKQILINTHTDGPNDIEENGAIALLTVLHAIKHDNLKFKNTLVFGFVSGHFQIPQSGIEGRQATSRFLRDLSMYETSQHLEMKKALGLTVEHLGGLDYVDSQKENKLIANGLYDPLYVYASTKENRDLVLKSLSGTNVSGRYQILKPRKNAYFGEGQPLYQDGWPTISFIGMPLALCQMASPTTEPDIKSMFDQTKLIFQILVASDHQF</sequence>
<dbReference type="Gene3D" id="3.40.630.10">
    <property type="entry name" value="Zn peptidases"/>
    <property type="match status" value="1"/>
</dbReference>
<dbReference type="RefSeq" id="WP_045625397.1">
    <property type="nucleotide sequence ID" value="NZ_BAYM01000099.1"/>
</dbReference>
<proteinExistence type="predicted"/>
<protein>
    <submittedName>
        <fullName evidence="1">Uncharacterized protein</fullName>
    </submittedName>
</protein>
<dbReference type="Gene3D" id="3.50.30.30">
    <property type="match status" value="1"/>
</dbReference>
<evidence type="ECO:0000313" key="1">
    <source>
        <dbReference type="EMBL" id="GAN37164.1"/>
    </source>
</evidence>
<dbReference type="EMBL" id="BAYM01000099">
    <property type="protein sequence ID" value="GAN37164.1"/>
    <property type="molecule type" value="Genomic_DNA"/>
</dbReference>
<comment type="caution">
    <text evidence="1">The sequence shown here is derived from an EMBL/GenBank/DDBJ whole genome shotgun (WGS) entry which is preliminary data.</text>
</comment>
<reference evidence="2" key="1">
    <citation type="submission" date="2014-05" db="EMBL/GenBank/DDBJ databases">
        <title>Whole genome sequencing of Lactobacillus casei NRIC0644.</title>
        <authorList>
            <person name="Atarashi H."/>
            <person name="Yoshida Y."/>
            <person name="Fujimura S."/>
            <person name="Tanaka N."/>
            <person name="Shiwa Y."/>
            <person name="Yoshikawa H."/>
            <person name="Okada S."/>
            <person name="Nakagawa J."/>
        </authorList>
    </citation>
    <scope>NUCLEOTIDE SEQUENCE [LARGE SCALE GENOMIC DNA]</scope>
    <source>
        <strain evidence="2">NRIC0644</strain>
    </source>
</reference>
<dbReference type="SUPFAM" id="SSF53187">
    <property type="entry name" value="Zn-dependent exopeptidases"/>
    <property type="match status" value="1"/>
</dbReference>
<evidence type="ECO:0000313" key="2">
    <source>
        <dbReference type="Proteomes" id="UP000032552"/>
    </source>
</evidence>
<accession>A0A0C9PYE0</accession>
<dbReference type="Proteomes" id="UP000032552">
    <property type="component" value="Unassembled WGS sequence"/>
</dbReference>
<dbReference type="AlphaFoldDB" id="A0A0C9PYE0"/>
<name>A0A0C9PYE0_LACPA</name>